<name>A0ABT5HP82_9CAUL</name>
<evidence type="ECO:0000256" key="5">
    <source>
        <dbReference type="ARBA" id="ARBA00023315"/>
    </source>
</evidence>
<dbReference type="PIRSF" id="PIRSF000456">
    <property type="entry name" value="UDP-GlcNAc_acltr"/>
    <property type="match status" value="1"/>
</dbReference>
<evidence type="ECO:0000256" key="2">
    <source>
        <dbReference type="ARBA" id="ARBA00022556"/>
    </source>
</evidence>
<evidence type="ECO:0000256" key="6">
    <source>
        <dbReference type="HAMAP-Rule" id="MF_00387"/>
    </source>
</evidence>
<dbReference type="Pfam" id="PF13720">
    <property type="entry name" value="Acetyltransf_11"/>
    <property type="match status" value="1"/>
</dbReference>
<comment type="function">
    <text evidence="6">Involved in the biosynthesis of lipid A, a phosphorylated glycolipid that anchors the lipopolysaccharide to the outer membrane of the cell.</text>
</comment>
<comment type="subcellular location">
    <subcellularLocation>
        <location evidence="6">Cytoplasm</location>
    </subcellularLocation>
</comment>
<reference evidence="8 9" key="1">
    <citation type="submission" date="2023-01" db="EMBL/GenBank/DDBJ databases">
        <title>Novel species of the genus Asticcacaulis isolated from rivers.</title>
        <authorList>
            <person name="Lu H."/>
        </authorList>
    </citation>
    <scope>NUCLEOTIDE SEQUENCE [LARGE SCALE GENOMIC DNA]</scope>
    <source>
        <strain evidence="8 9">BYS171W</strain>
    </source>
</reference>
<keyword evidence="9" id="KW-1185">Reference proteome</keyword>
<dbReference type="EC" id="2.3.1.129" evidence="6"/>
<dbReference type="HAMAP" id="MF_00387">
    <property type="entry name" value="LpxA"/>
    <property type="match status" value="1"/>
</dbReference>
<feature type="domain" description="UDP N-acetylglucosamine O-acyltransferase C-terminal" evidence="7">
    <location>
        <begin position="175"/>
        <end position="257"/>
    </location>
</feature>
<comment type="catalytic activity">
    <reaction evidence="6">
        <text>a (3R)-hydroxyacyl-[ACP] + UDP-N-acetyl-alpha-D-glucosamine = a UDP-3-O-[(3R)-3-hydroxyacyl]-N-acetyl-alpha-D-glucosamine + holo-[ACP]</text>
        <dbReference type="Rhea" id="RHEA:67812"/>
        <dbReference type="Rhea" id="RHEA-COMP:9685"/>
        <dbReference type="Rhea" id="RHEA-COMP:9945"/>
        <dbReference type="ChEBI" id="CHEBI:57705"/>
        <dbReference type="ChEBI" id="CHEBI:64479"/>
        <dbReference type="ChEBI" id="CHEBI:78827"/>
        <dbReference type="ChEBI" id="CHEBI:173225"/>
        <dbReference type="EC" id="2.3.1.129"/>
    </reaction>
</comment>
<dbReference type="GO" id="GO:0008780">
    <property type="term" value="F:acyl-[acyl-carrier-protein]-UDP-N-acetylglucosamine O-acyltransferase activity"/>
    <property type="evidence" value="ECO:0007669"/>
    <property type="project" value="UniProtKB-EC"/>
</dbReference>
<comment type="pathway">
    <text evidence="6">Glycolipid biosynthesis; lipid IV(A) biosynthesis; lipid IV(A) from (3R)-3-hydroxytetradecanoyl-[acyl-carrier-protein] and UDP-N-acetyl-alpha-D-glucosamine: step 1/6.</text>
</comment>
<gene>
    <name evidence="6 8" type="primary">lpxA</name>
    <name evidence="8" type="ORF">PQU92_01085</name>
</gene>
<dbReference type="Proteomes" id="UP001214854">
    <property type="component" value="Unassembled WGS sequence"/>
</dbReference>
<dbReference type="Gene3D" id="1.20.1180.10">
    <property type="entry name" value="Udp N-acetylglucosamine O-acyltransferase, C-terminal domain"/>
    <property type="match status" value="1"/>
</dbReference>
<dbReference type="Gene3D" id="2.160.10.10">
    <property type="entry name" value="Hexapeptide repeat proteins"/>
    <property type="match status" value="1"/>
</dbReference>
<dbReference type="InterPro" id="IPR011004">
    <property type="entry name" value="Trimer_LpxA-like_sf"/>
</dbReference>
<dbReference type="NCBIfam" id="NF003657">
    <property type="entry name" value="PRK05289.1"/>
    <property type="match status" value="1"/>
</dbReference>
<comment type="caution">
    <text evidence="8">The sequence shown here is derived from an EMBL/GenBank/DDBJ whole genome shotgun (WGS) entry which is preliminary data.</text>
</comment>
<keyword evidence="3 6" id="KW-0808">Transferase</keyword>
<evidence type="ECO:0000256" key="3">
    <source>
        <dbReference type="ARBA" id="ARBA00022679"/>
    </source>
</evidence>
<evidence type="ECO:0000256" key="1">
    <source>
        <dbReference type="ARBA" id="ARBA00022516"/>
    </source>
</evidence>
<sequence>MSIHPSAIIHEGASLGEGVTVGPWCIVGPQVVLKDRVTLQSSVVIEGHTEIGEDTVVHPFAVLGGTPQHLAHKGEDTRLIIGARNHIREHVTMHTGTVKGGGVTTVGNDCLLMVGSHVAHDCVVGNNVVLANNASLGGHVQVGDFVFLGGLCGIHQFARIGRYSFVGGAAMVTKDVIPYGSVWGNHARLEGLNLVGLKRRGFSRDLILALRTAYRMMFAPEGTFQERLDDVLENFSDIPQVVEIVQFIREDSNRPICLPAEG</sequence>
<dbReference type="EMBL" id="JAQQKX010000001">
    <property type="protein sequence ID" value="MDC7681852.1"/>
    <property type="molecule type" value="Genomic_DNA"/>
</dbReference>
<dbReference type="InterPro" id="IPR029098">
    <property type="entry name" value="Acetyltransf_C"/>
</dbReference>
<dbReference type="Pfam" id="PF00132">
    <property type="entry name" value="Hexapep"/>
    <property type="match status" value="1"/>
</dbReference>
<comment type="subunit">
    <text evidence="6">Homotrimer.</text>
</comment>
<protein>
    <recommendedName>
        <fullName evidence="6">Acyl-[acyl-carrier-protein]--UDP-N-acetylglucosamine O-acyltransferase</fullName>
        <shortName evidence="6">UDP-N-acetylglucosamine acyltransferase</shortName>
        <ecNumber evidence="6">2.3.1.129</ecNumber>
    </recommendedName>
</protein>
<evidence type="ECO:0000313" key="9">
    <source>
        <dbReference type="Proteomes" id="UP001214854"/>
    </source>
</evidence>
<dbReference type="InterPro" id="IPR037157">
    <property type="entry name" value="Acetyltransf_C_sf"/>
</dbReference>
<keyword evidence="6" id="KW-0963">Cytoplasm</keyword>
<keyword evidence="6" id="KW-0677">Repeat</keyword>
<evidence type="ECO:0000259" key="7">
    <source>
        <dbReference type="Pfam" id="PF13720"/>
    </source>
</evidence>
<comment type="similarity">
    <text evidence="6">Belongs to the transferase hexapeptide repeat family. LpxA subfamily.</text>
</comment>
<organism evidence="8 9">
    <name type="scientific">Asticcacaulis aquaticus</name>
    <dbReference type="NCBI Taxonomy" id="2984212"/>
    <lineage>
        <taxon>Bacteria</taxon>
        <taxon>Pseudomonadati</taxon>
        <taxon>Pseudomonadota</taxon>
        <taxon>Alphaproteobacteria</taxon>
        <taxon>Caulobacterales</taxon>
        <taxon>Caulobacteraceae</taxon>
        <taxon>Asticcacaulis</taxon>
    </lineage>
</organism>
<dbReference type="InterPro" id="IPR010137">
    <property type="entry name" value="Lipid_A_LpxA"/>
</dbReference>
<evidence type="ECO:0000256" key="4">
    <source>
        <dbReference type="ARBA" id="ARBA00023098"/>
    </source>
</evidence>
<dbReference type="PANTHER" id="PTHR43480">
    <property type="entry name" value="ACYL-[ACYL-CARRIER-PROTEIN]--UDP-N-ACETYLGLUCOSAMINE O-ACYLTRANSFERASE"/>
    <property type="match status" value="1"/>
</dbReference>
<keyword evidence="2 6" id="KW-0441">Lipid A biosynthesis</keyword>
<dbReference type="InterPro" id="IPR001451">
    <property type="entry name" value="Hexapep"/>
</dbReference>
<dbReference type="CDD" id="cd03351">
    <property type="entry name" value="LbH_UDP-GlcNAc_AT"/>
    <property type="match status" value="1"/>
</dbReference>
<evidence type="ECO:0000313" key="8">
    <source>
        <dbReference type="EMBL" id="MDC7681852.1"/>
    </source>
</evidence>
<dbReference type="SUPFAM" id="SSF51161">
    <property type="entry name" value="Trimeric LpxA-like enzymes"/>
    <property type="match status" value="1"/>
</dbReference>
<accession>A0ABT5HP82</accession>
<dbReference type="NCBIfam" id="TIGR01852">
    <property type="entry name" value="lipid_A_lpxA"/>
    <property type="match status" value="1"/>
</dbReference>
<dbReference type="PANTHER" id="PTHR43480:SF1">
    <property type="entry name" value="ACYL-[ACYL-CARRIER-PROTEIN]--UDP-N-ACETYLGLUCOSAMINE O-ACYLTRANSFERASE, MITOCHONDRIAL-RELATED"/>
    <property type="match status" value="1"/>
</dbReference>
<keyword evidence="1 6" id="KW-0444">Lipid biosynthesis</keyword>
<keyword evidence="5 6" id="KW-0012">Acyltransferase</keyword>
<proteinExistence type="inferred from homology"/>
<keyword evidence="4 6" id="KW-0443">Lipid metabolism</keyword>
<dbReference type="RefSeq" id="WP_272746368.1">
    <property type="nucleotide sequence ID" value="NZ_JAQQKX010000001.1"/>
</dbReference>